<evidence type="ECO:0000313" key="3">
    <source>
        <dbReference type="Proteomes" id="UP000023430"/>
    </source>
</evidence>
<dbReference type="Gene3D" id="1.20.1530.20">
    <property type="match status" value="1"/>
</dbReference>
<reference evidence="2 3" key="1">
    <citation type="submission" date="2014-01" db="EMBL/GenBank/DDBJ databases">
        <title>Roseivivax isoporae LMG 25204 Genome Sequencing.</title>
        <authorList>
            <person name="Lai Q."/>
            <person name="Li G."/>
            <person name="Shao Z."/>
        </authorList>
    </citation>
    <scope>NUCLEOTIDE SEQUENCE [LARGE SCALE GENOMIC DNA]</scope>
    <source>
        <strain evidence="2 3">LMG 25204</strain>
    </source>
</reference>
<feature type="transmembrane region" description="Helical" evidence="1">
    <location>
        <begin position="180"/>
        <end position="202"/>
    </location>
</feature>
<feature type="transmembrane region" description="Helical" evidence="1">
    <location>
        <begin position="48"/>
        <end position="73"/>
    </location>
</feature>
<feature type="transmembrane region" description="Helical" evidence="1">
    <location>
        <begin position="85"/>
        <end position="104"/>
    </location>
</feature>
<dbReference type="STRING" id="1449351.RISW2_07355"/>
<dbReference type="eggNOG" id="COG0385">
    <property type="taxonomic scope" value="Bacteria"/>
</dbReference>
<proteinExistence type="predicted"/>
<sequence>MLIGGLVTGVALPDLAAWLAPALVPTLAAMLCVAALREGPRAALPRRGAFGPALAATLVLQLALPLAAGAAFWTAGVLGQPVVTGMLLALAAAPITGAPGLAVMTGADAGATLRHLTLGTALLPFTAAPVFALLPVFPDPFAVLAGALRLLLLVGLAALVAAGLRAAVPAVTRPAARPALDGLMAIGMALVVVGLMSAVAPAAAGTPLVLAVTLALAFALHLAQTLGGWHAARRTLPRPEAQAVAIVAANRNLALFLAAVPSEVAAPLMVFVGCYQIPMYLTPLMLPRLTTARAA</sequence>
<dbReference type="InterPro" id="IPR038770">
    <property type="entry name" value="Na+/solute_symporter_sf"/>
</dbReference>
<feature type="transmembrane region" description="Helical" evidence="1">
    <location>
        <begin position="253"/>
        <end position="278"/>
    </location>
</feature>
<keyword evidence="1" id="KW-0472">Membrane</keyword>
<keyword evidence="1" id="KW-0812">Transmembrane</keyword>
<feature type="transmembrane region" description="Helical" evidence="1">
    <location>
        <begin position="143"/>
        <end position="168"/>
    </location>
</feature>
<protein>
    <submittedName>
        <fullName evidence="2">Membrane protein</fullName>
    </submittedName>
</protein>
<feature type="transmembrane region" description="Helical" evidence="1">
    <location>
        <begin position="116"/>
        <end position="137"/>
    </location>
</feature>
<evidence type="ECO:0000313" key="2">
    <source>
        <dbReference type="EMBL" id="ETX30624.1"/>
    </source>
</evidence>
<dbReference type="Proteomes" id="UP000023430">
    <property type="component" value="Unassembled WGS sequence"/>
</dbReference>
<dbReference type="PATRIC" id="fig|1449351.3.peg.269"/>
<evidence type="ECO:0000256" key="1">
    <source>
        <dbReference type="SAM" id="Phobius"/>
    </source>
</evidence>
<gene>
    <name evidence="2" type="ORF">RISW2_07355</name>
</gene>
<accession>X7FF34</accession>
<comment type="caution">
    <text evidence="2">The sequence shown here is derived from an EMBL/GenBank/DDBJ whole genome shotgun (WGS) entry which is preliminary data.</text>
</comment>
<feature type="transmembrane region" description="Helical" evidence="1">
    <location>
        <begin position="15"/>
        <end position="36"/>
    </location>
</feature>
<name>X7FF34_9RHOB</name>
<organism evidence="2 3">
    <name type="scientific">Roseivivax isoporae LMG 25204</name>
    <dbReference type="NCBI Taxonomy" id="1449351"/>
    <lineage>
        <taxon>Bacteria</taxon>
        <taxon>Pseudomonadati</taxon>
        <taxon>Pseudomonadota</taxon>
        <taxon>Alphaproteobacteria</taxon>
        <taxon>Rhodobacterales</taxon>
        <taxon>Roseobacteraceae</taxon>
        <taxon>Roseivivax</taxon>
    </lineage>
</organism>
<feature type="transmembrane region" description="Helical" evidence="1">
    <location>
        <begin position="208"/>
        <end position="232"/>
    </location>
</feature>
<dbReference type="AlphaFoldDB" id="X7FF34"/>
<keyword evidence="1" id="KW-1133">Transmembrane helix</keyword>
<dbReference type="EMBL" id="JAME01000002">
    <property type="protein sequence ID" value="ETX30624.1"/>
    <property type="molecule type" value="Genomic_DNA"/>
</dbReference>
<keyword evidence="3" id="KW-1185">Reference proteome</keyword>